<dbReference type="GO" id="GO:0003677">
    <property type="term" value="F:DNA binding"/>
    <property type="evidence" value="ECO:0007669"/>
    <property type="project" value="InterPro"/>
</dbReference>
<dbReference type="PROSITE" id="PS50005">
    <property type="entry name" value="TPR"/>
    <property type="match status" value="1"/>
</dbReference>
<dbReference type="Pfam" id="PF00931">
    <property type="entry name" value="NB-ARC"/>
    <property type="match status" value="1"/>
</dbReference>
<dbReference type="OrthoDB" id="5521887at2"/>
<dbReference type="SUPFAM" id="SSF47413">
    <property type="entry name" value="lambda repressor-like DNA-binding domains"/>
    <property type="match status" value="1"/>
</dbReference>
<evidence type="ECO:0000313" key="4">
    <source>
        <dbReference type="Proteomes" id="UP000236732"/>
    </source>
</evidence>
<dbReference type="Proteomes" id="UP000236732">
    <property type="component" value="Unassembled WGS sequence"/>
</dbReference>
<dbReference type="Pfam" id="PF13374">
    <property type="entry name" value="TPR_10"/>
    <property type="match status" value="1"/>
</dbReference>
<dbReference type="Pfam" id="PF13424">
    <property type="entry name" value="TPR_12"/>
    <property type="match status" value="2"/>
</dbReference>
<dbReference type="CDD" id="cd00093">
    <property type="entry name" value="HTH_XRE"/>
    <property type="match status" value="1"/>
</dbReference>
<dbReference type="InterPro" id="IPR010982">
    <property type="entry name" value="Lambda_DNA-bd_dom_sf"/>
</dbReference>
<dbReference type="PANTHER" id="PTHR47691">
    <property type="entry name" value="REGULATOR-RELATED"/>
    <property type="match status" value="1"/>
</dbReference>
<evidence type="ECO:0000259" key="2">
    <source>
        <dbReference type="PROSITE" id="PS50943"/>
    </source>
</evidence>
<feature type="repeat" description="TPR" evidence="1">
    <location>
        <begin position="706"/>
        <end position="739"/>
    </location>
</feature>
<dbReference type="InterPro" id="IPR002182">
    <property type="entry name" value="NB-ARC"/>
</dbReference>
<dbReference type="Pfam" id="PF13560">
    <property type="entry name" value="HTH_31"/>
    <property type="match status" value="1"/>
</dbReference>
<dbReference type="EMBL" id="FNVT01000006">
    <property type="protein sequence ID" value="SEG89497.1"/>
    <property type="molecule type" value="Genomic_DNA"/>
</dbReference>
<protein>
    <submittedName>
        <fullName evidence="3">Predicted ATPase</fullName>
    </submittedName>
</protein>
<feature type="domain" description="HTH cro/C1-type" evidence="2">
    <location>
        <begin position="24"/>
        <end position="79"/>
    </location>
</feature>
<evidence type="ECO:0000256" key="1">
    <source>
        <dbReference type="PROSITE-ProRule" id="PRU00339"/>
    </source>
</evidence>
<organism evidence="3 4">
    <name type="scientific">Nonomuraea solani</name>
    <dbReference type="NCBI Taxonomy" id="1144553"/>
    <lineage>
        <taxon>Bacteria</taxon>
        <taxon>Bacillati</taxon>
        <taxon>Actinomycetota</taxon>
        <taxon>Actinomycetes</taxon>
        <taxon>Streptosporangiales</taxon>
        <taxon>Streptosporangiaceae</taxon>
        <taxon>Nonomuraea</taxon>
    </lineage>
</organism>
<dbReference type="SMART" id="SM00028">
    <property type="entry name" value="TPR"/>
    <property type="match status" value="7"/>
</dbReference>
<dbReference type="SUPFAM" id="SSF48452">
    <property type="entry name" value="TPR-like"/>
    <property type="match status" value="2"/>
</dbReference>
<dbReference type="Gene3D" id="3.40.50.300">
    <property type="entry name" value="P-loop containing nucleotide triphosphate hydrolases"/>
    <property type="match status" value="1"/>
</dbReference>
<dbReference type="InterPro" id="IPR001387">
    <property type="entry name" value="Cro/C1-type_HTH"/>
</dbReference>
<dbReference type="SMART" id="SM00530">
    <property type="entry name" value="HTH_XRE"/>
    <property type="match status" value="1"/>
</dbReference>
<dbReference type="Gene3D" id="1.10.10.10">
    <property type="entry name" value="Winged helix-like DNA-binding domain superfamily/Winged helix DNA-binding domain"/>
    <property type="match status" value="1"/>
</dbReference>
<dbReference type="InterPro" id="IPR036388">
    <property type="entry name" value="WH-like_DNA-bd_sf"/>
</dbReference>
<accession>A0A1H6DVZ2</accession>
<gene>
    <name evidence="3" type="ORF">SAMN05444920_106460</name>
</gene>
<dbReference type="RefSeq" id="WP_103958348.1">
    <property type="nucleotide sequence ID" value="NZ_FNVT01000006.1"/>
</dbReference>
<dbReference type="InterPro" id="IPR027417">
    <property type="entry name" value="P-loop_NTPase"/>
</dbReference>
<dbReference type="PRINTS" id="PR00364">
    <property type="entry name" value="DISEASERSIST"/>
</dbReference>
<reference evidence="3 4" key="1">
    <citation type="submission" date="2016-10" db="EMBL/GenBank/DDBJ databases">
        <authorList>
            <person name="de Groot N.N."/>
        </authorList>
    </citation>
    <scope>NUCLEOTIDE SEQUENCE [LARGE SCALE GENOMIC DNA]</scope>
    <source>
        <strain evidence="3 4">CGMCC 4.7037</strain>
    </source>
</reference>
<dbReference type="PANTHER" id="PTHR47691:SF3">
    <property type="entry name" value="HTH-TYPE TRANSCRIPTIONAL REGULATOR RV0890C-RELATED"/>
    <property type="match status" value="1"/>
</dbReference>
<keyword evidence="4" id="KW-1185">Reference proteome</keyword>
<proteinExistence type="predicted"/>
<evidence type="ECO:0000313" key="3">
    <source>
        <dbReference type="EMBL" id="SEG89497.1"/>
    </source>
</evidence>
<dbReference type="AlphaFoldDB" id="A0A1H6DVZ2"/>
<dbReference type="Gene3D" id="1.10.260.40">
    <property type="entry name" value="lambda repressor-like DNA-binding domains"/>
    <property type="match status" value="1"/>
</dbReference>
<dbReference type="SUPFAM" id="SSF52540">
    <property type="entry name" value="P-loop containing nucleoside triphosphate hydrolases"/>
    <property type="match status" value="1"/>
</dbReference>
<name>A0A1H6DVZ2_9ACTN</name>
<dbReference type="GO" id="GO:0043531">
    <property type="term" value="F:ADP binding"/>
    <property type="evidence" value="ECO:0007669"/>
    <property type="project" value="InterPro"/>
</dbReference>
<dbReference type="PROSITE" id="PS50943">
    <property type="entry name" value="HTH_CROC1"/>
    <property type="match status" value="1"/>
</dbReference>
<dbReference type="InterPro" id="IPR011990">
    <property type="entry name" value="TPR-like_helical_dom_sf"/>
</dbReference>
<dbReference type="Gene3D" id="1.25.40.10">
    <property type="entry name" value="Tetratricopeptide repeat domain"/>
    <property type="match status" value="2"/>
</dbReference>
<keyword evidence="1" id="KW-0802">TPR repeat</keyword>
<sequence>MSSGAHEGAETGAPIRGSALGALIRAWRERALLTQEQLAAKAELNVRTVRRLEAGDLGRPRNTSMRQLANALGLDAGEVSVLARAANETPQGPHLTRVTPQQLPTDVAAFVGRSRELAMLGGISDAATVAITAIDGMAGVGKTALAVHAAHQLAHLFPDGDLFIDLHGYTHGMAPADPADTIARVLDVLGVPGESIPQRLNDRAALYRSVLSGRKMLIVLDNAADEDQVRPLLPGREGCLVLITSRRRLVGLDGIRTVSVDVLPLPDAIALFTATAEKQRVEGVPEDTLAEVVRRCGLLPLAIRLAAARLRAHPTWSVTHLLERLEEHRRRLSELHAGQRSVTAALELSYRELSHDVRHAYRLLGLHPGMDIASDAAASLFASTVAQADELLEQLLDVHLLQETAPGRYRFHDLIRAHAADTVAAEESEIDRRTVLLRLLDHYCGAASATMDRFYPYEADMRPSLPSSTASMPDAAGASAWLEAELANLLALTQLAAKHGFHRQVLHLSATLHRCLRTRGRYTEAKTLHLQALSAAHATGDRTGEMKALIALGEIRRMQAQYQLGIDETTRALEIAQATGHRSGKLRALNGLGMLLAVQGQHIRATEYLTQALDIARAIGHRTGELDTLVALGNVHRLMGRHKQGAEYLKQAVSIAQTIGHPTSELRALIGLGQLHLGWRDNKPATRCFTRALTLARETGDQLGELHSLSSLGDLHRVQGQYEQARESYQQALDLAREIGNSNWQFEAVHALGRLNHDSGHADQALDCHRQALVLAELSDASDQARAQDGIAYAYAALGQHDQAHHHWSQALTILTSLGTDLTEERGVDVQSIRSHLAKLASVKPGQLPQTNPVPD</sequence>
<dbReference type="InterPro" id="IPR019734">
    <property type="entry name" value="TPR_rpt"/>
</dbReference>